<sequence>MKKTVFKIGTIGRALVAGVALLGAVGYCTGHVPKSAVAPVMAIGLVANIKNKKQWEGLDDGAKKLLEVLDSGLAGMIDSDGLEEKLKDINEKLGNSLTADEKKEFETITTQFKEVAQKLKKIEELGIKAEKAGYKWFQATDDGAEEQEIEFKDVMNAFRSKKQRSVDIVLKTAQPSDIDSHTIGLRVPGIGQIPTRKPVMLDLFPIVPTTLEYIKYIDQESIVRDAKNVAGIAPSTSNTALTWKERNIQITKIRDFIYISKDMLEDYDMVLGELQNLVNSSVTLKADNGMLLDDGVWPNLHSVNEVASEFDDTNANLGVWTGSVDNANIFDLVIAIASQIVVAGKENGYMPNVVLMNTIDRYKSMLIKDELGRYLLPPFVAVLDNKAITIDGMEVRSNPNVAANTLYVMDSTKATTYMRRGIGIELSYEDGTNFRTETVTMKAYMRMNVLFRNQNKNAFMKCSDVAGAIAKIKKATV</sequence>
<organism evidence="4">
    <name type="scientific">uncultured Caudovirales phage</name>
    <dbReference type="NCBI Taxonomy" id="2100421"/>
    <lineage>
        <taxon>Viruses</taxon>
        <taxon>Duplodnaviria</taxon>
        <taxon>Heunggongvirae</taxon>
        <taxon>Uroviricota</taxon>
        <taxon>Caudoviricetes</taxon>
        <taxon>Peduoviridae</taxon>
        <taxon>Maltschvirus</taxon>
        <taxon>Maltschvirus maltsch</taxon>
    </lineage>
</organism>
<dbReference type="InterPro" id="IPR054612">
    <property type="entry name" value="Phage_capsid-like_C"/>
</dbReference>
<dbReference type="NCBIfam" id="TIGR01554">
    <property type="entry name" value="major_cap_HK97"/>
    <property type="match status" value="1"/>
</dbReference>
<dbReference type="SUPFAM" id="SSF56563">
    <property type="entry name" value="Major capsid protein gp5"/>
    <property type="match status" value="1"/>
</dbReference>
<proteinExistence type="predicted"/>
<dbReference type="EMBL" id="LR796196">
    <property type="protein sequence ID" value="CAB4126491.1"/>
    <property type="molecule type" value="Genomic_DNA"/>
</dbReference>
<feature type="domain" description="Phage capsid-like C-terminal" evidence="3">
    <location>
        <begin position="189"/>
        <end position="454"/>
    </location>
</feature>
<evidence type="ECO:0000256" key="1">
    <source>
        <dbReference type="ARBA" id="ARBA00004328"/>
    </source>
</evidence>
<dbReference type="Gene3D" id="3.30.2320.10">
    <property type="entry name" value="hypothetical protein PF0899 domain"/>
    <property type="match status" value="1"/>
</dbReference>
<dbReference type="Gene3D" id="3.30.2400.10">
    <property type="entry name" value="Major capsid protein gp5"/>
    <property type="match status" value="1"/>
</dbReference>
<protein>
    <submittedName>
        <fullName evidence="4">Major_cap_HK97, phage major capsid protein, HK97 family</fullName>
    </submittedName>
</protein>
<evidence type="ECO:0000259" key="3">
    <source>
        <dbReference type="Pfam" id="PF05065"/>
    </source>
</evidence>
<accession>A0A6J5KWR6</accession>
<dbReference type="GO" id="GO:0044423">
    <property type="term" value="C:virion component"/>
    <property type="evidence" value="ECO:0007669"/>
    <property type="project" value="UniProtKB-KW"/>
</dbReference>
<evidence type="ECO:0000313" key="4">
    <source>
        <dbReference type="EMBL" id="CAB4126491.1"/>
    </source>
</evidence>
<dbReference type="InterPro" id="IPR024455">
    <property type="entry name" value="Phage_capsid"/>
</dbReference>
<comment type="subcellular location">
    <subcellularLocation>
        <location evidence="1">Virion</location>
    </subcellularLocation>
</comment>
<dbReference type="Pfam" id="PF05065">
    <property type="entry name" value="Phage_capsid"/>
    <property type="match status" value="1"/>
</dbReference>
<reference evidence="4" key="1">
    <citation type="submission" date="2020-04" db="EMBL/GenBank/DDBJ databases">
        <authorList>
            <person name="Chiriac C."/>
            <person name="Salcher M."/>
            <person name="Ghai R."/>
            <person name="Kavagutti S V."/>
        </authorList>
    </citation>
    <scope>NUCLEOTIDE SEQUENCE</scope>
</reference>
<gene>
    <name evidence="4" type="ORF">UFOVP74_45</name>
</gene>
<keyword evidence="2" id="KW-0946">Virion</keyword>
<evidence type="ECO:0000256" key="2">
    <source>
        <dbReference type="ARBA" id="ARBA00022844"/>
    </source>
</evidence>
<name>A0A6J5KWR6_9CAUD</name>